<dbReference type="KEGG" id="lst:LSS_01877"/>
<dbReference type="EMBL" id="CP006694">
    <property type="protein sequence ID" value="EKT88531.1"/>
    <property type="molecule type" value="Genomic_DNA"/>
</dbReference>
<reference evidence="1 2" key="2">
    <citation type="journal article" date="2014" name="Emerg. Microbes Infect.">
        <title>Potential impact on kidney infection: a whole-genome analysis of Leptospira santarosai serovar Shermani.</title>
        <authorList>
            <person name="Chou L.F."/>
            <person name="Chen T.W."/>
            <person name="Ko Y.C."/>
            <person name="Pan M.J."/>
            <person name="Tian Y.C."/>
            <person name="Chiu C.H."/>
            <person name="Tang P."/>
            <person name="Hung C.C."/>
            <person name="Yang C.W."/>
        </authorList>
    </citation>
    <scope>NUCLEOTIDE SEQUENCE</scope>
    <source>
        <strain evidence="1 2">LT 821</strain>
    </source>
</reference>
<evidence type="ECO:0000313" key="2">
    <source>
        <dbReference type="Proteomes" id="UP000035800"/>
    </source>
</evidence>
<proteinExistence type="predicted"/>
<sequence length="55" mass="6529">MKYETKRPLRKLKPRINPVQSFWKQAGIYVFIFIGTSKNKIITLRFGKQTEFPAL</sequence>
<dbReference type="Proteomes" id="UP000035800">
    <property type="component" value="Chromosome I"/>
</dbReference>
<evidence type="ECO:0000313" key="1">
    <source>
        <dbReference type="EMBL" id="EKT88531.1"/>
    </source>
</evidence>
<dbReference type="AlphaFoldDB" id="K8Y6H5"/>
<name>K8Y6H5_9LEPT</name>
<organism evidence="1 2">
    <name type="scientific">Leptospira santarosai serovar Shermani str. LT 821</name>
    <dbReference type="NCBI Taxonomy" id="758847"/>
    <lineage>
        <taxon>Bacteria</taxon>
        <taxon>Pseudomonadati</taxon>
        <taxon>Spirochaetota</taxon>
        <taxon>Spirochaetia</taxon>
        <taxon>Leptospirales</taxon>
        <taxon>Leptospiraceae</taxon>
        <taxon>Leptospira</taxon>
    </lineage>
</organism>
<reference evidence="1 2" key="1">
    <citation type="journal article" date="2012" name="Gene">
        <title>Sequence of Leptospira santarosai serovar Shermani genome and prediction of virulence-associated genes.</title>
        <authorList>
            <person name="Chou L.F."/>
            <person name="Chen Y.T."/>
            <person name="Lu C.W."/>
            <person name="Ko Y.C."/>
            <person name="Tang C.Y."/>
            <person name="Pan M.J."/>
            <person name="Tian Y.C."/>
            <person name="Chiu C.H."/>
            <person name="Hung C.C."/>
            <person name="Yang C.W."/>
        </authorList>
    </citation>
    <scope>NUCLEOTIDE SEQUENCE [LARGE SCALE GENOMIC DNA]</scope>
    <source>
        <strain evidence="1">LT 821</strain>
    </source>
</reference>
<dbReference type="STRING" id="758847.LSS_01877"/>
<protein>
    <submittedName>
        <fullName evidence="1">Uncharacterized protein</fullName>
    </submittedName>
</protein>
<gene>
    <name evidence="1" type="ORF">LSS_01877</name>
</gene>
<accession>K8Y6H5</accession>